<proteinExistence type="inferred from homology"/>
<dbReference type="InterPro" id="IPR020891">
    <property type="entry name" value="UPF0758_CS"/>
</dbReference>
<evidence type="ECO:0000313" key="9">
    <source>
        <dbReference type="Proteomes" id="UP000740557"/>
    </source>
</evidence>
<evidence type="ECO:0000256" key="1">
    <source>
        <dbReference type="ARBA" id="ARBA00022670"/>
    </source>
</evidence>
<dbReference type="Proteomes" id="UP000740557">
    <property type="component" value="Unassembled WGS sequence"/>
</dbReference>
<dbReference type="NCBIfam" id="TIGR00608">
    <property type="entry name" value="radc"/>
    <property type="match status" value="1"/>
</dbReference>
<evidence type="ECO:0000313" key="8">
    <source>
        <dbReference type="EMBL" id="MCA9308202.1"/>
    </source>
</evidence>
<dbReference type="InterPro" id="IPR037518">
    <property type="entry name" value="MPN"/>
</dbReference>
<dbReference type="Pfam" id="PF04002">
    <property type="entry name" value="RadC"/>
    <property type="match status" value="1"/>
</dbReference>
<keyword evidence="2" id="KW-0479">Metal-binding</keyword>
<dbReference type="PANTHER" id="PTHR30471:SF3">
    <property type="entry name" value="UPF0758 PROTEIN YEES-RELATED"/>
    <property type="match status" value="1"/>
</dbReference>
<dbReference type="PANTHER" id="PTHR30471">
    <property type="entry name" value="DNA REPAIR PROTEIN RADC"/>
    <property type="match status" value="1"/>
</dbReference>
<dbReference type="SUPFAM" id="SSF102712">
    <property type="entry name" value="JAB1/MPN domain"/>
    <property type="match status" value="1"/>
</dbReference>
<dbReference type="AlphaFoldDB" id="A0A955EC33"/>
<keyword evidence="5" id="KW-0482">Metalloprotease</keyword>
<evidence type="ECO:0000256" key="5">
    <source>
        <dbReference type="ARBA" id="ARBA00023049"/>
    </source>
</evidence>
<dbReference type="GO" id="GO:0006508">
    <property type="term" value="P:proteolysis"/>
    <property type="evidence" value="ECO:0007669"/>
    <property type="project" value="UniProtKB-KW"/>
</dbReference>
<dbReference type="Gene3D" id="3.40.140.10">
    <property type="entry name" value="Cytidine Deaminase, domain 2"/>
    <property type="match status" value="1"/>
</dbReference>
<dbReference type="EMBL" id="JAGQNX010000048">
    <property type="protein sequence ID" value="MCA9308202.1"/>
    <property type="molecule type" value="Genomic_DNA"/>
</dbReference>
<dbReference type="InterPro" id="IPR025657">
    <property type="entry name" value="RadC_JAB"/>
</dbReference>
<dbReference type="InterPro" id="IPR001405">
    <property type="entry name" value="UPF0758"/>
</dbReference>
<gene>
    <name evidence="8" type="primary">radC</name>
    <name evidence="8" type="ORF">KC980_01705</name>
</gene>
<comment type="similarity">
    <text evidence="6">Belongs to the UPF0758 family.</text>
</comment>
<keyword evidence="1" id="KW-0645">Protease</keyword>
<name>A0A955EC33_UNCKA</name>
<evidence type="ECO:0000259" key="7">
    <source>
        <dbReference type="PROSITE" id="PS50249"/>
    </source>
</evidence>
<keyword evidence="3" id="KW-0378">Hydrolase</keyword>
<evidence type="ECO:0000256" key="6">
    <source>
        <dbReference type="RuleBase" id="RU003797"/>
    </source>
</evidence>
<accession>A0A955EC33</accession>
<dbReference type="PROSITE" id="PS01302">
    <property type="entry name" value="UPF0758"/>
    <property type="match status" value="1"/>
</dbReference>
<organism evidence="8 9">
    <name type="scientific">candidate division WWE3 bacterium</name>
    <dbReference type="NCBI Taxonomy" id="2053526"/>
    <lineage>
        <taxon>Bacteria</taxon>
        <taxon>Katanobacteria</taxon>
    </lineage>
</organism>
<dbReference type="PROSITE" id="PS50249">
    <property type="entry name" value="MPN"/>
    <property type="match status" value="1"/>
</dbReference>
<sequence length="217" mass="23882">MTTKEKILLLEPRHLTDTELLSLLLVGSGNTIEDSTEILKRCGNLANFLSLSIPQMISFKGVGISTALLCKSLLEICTRIHSDTRVTKITTARDVFNCVKSTLYGKSREHLLLLSLGSRNNLLGCDLISIGTVDETLIHPREIFKTAILRSASTIILCHNHPSGDCTPSSEDIQITHDIAELACVFGIGFIDHVIVSNTNYFSFRANNVIKRKEVSA</sequence>
<reference evidence="8" key="2">
    <citation type="journal article" date="2021" name="Microbiome">
        <title>Successional dynamics and alternative stable states in a saline activated sludge microbial community over 9 years.</title>
        <authorList>
            <person name="Wang Y."/>
            <person name="Ye J."/>
            <person name="Ju F."/>
            <person name="Liu L."/>
            <person name="Boyd J.A."/>
            <person name="Deng Y."/>
            <person name="Parks D.H."/>
            <person name="Jiang X."/>
            <person name="Yin X."/>
            <person name="Woodcroft B.J."/>
            <person name="Tyson G.W."/>
            <person name="Hugenholtz P."/>
            <person name="Polz M.F."/>
            <person name="Zhang T."/>
        </authorList>
    </citation>
    <scope>NUCLEOTIDE SEQUENCE</scope>
    <source>
        <strain evidence="8">HKST-UBA79</strain>
    </source>
</reference>
<evidence type="ECO:0000256" key="2">
    <source>
        <dbReference type="ARBA" id="ARBA00022723"/>
    </source>
</evidence>
<feature type="domain" description="MPN" evidence="7">
    <location>
        <begin position="88"/>
        <end position="210"/>
    </location>
</feature>
<protein>
    <submittedName>
        <fullName evidence="8">DNA repair protein RadC</fullName>
    </submittedName>
</protein>
<evidence type="ECO:0000256" key="3">
    <source>
        <dbReference type="ARBA" id="ARBA00022801"/>
    </source>
</evidence>
<dbReference type="GO" id="GO:0008237">
    <property type="term" value="F:metallopeptidase activity"/>
    <property type="evidence" value="ECO:0007669"/>
    <property type="project" value="UniProtKB-KW"/>
</dbReference>
<evidence type="ECO:0000256" key="4">
    <source>
        <dbReference type="ARBA" id="ARBA00022833"/>
    </source>
</evidence>
<dbReference type="CDD" id="cd08071">
    <property type="entry name" value="MPN_DUF2466"/>
    <property type="match status" value="1"/>
</dbReference>
<dbReference type="GO" id="GO:0046872">
    <property type="term" value="F:metal ion binding"/>
    <property type="evidence" value="ECO:0007669"/>
    <property type="project" value="UniProtKB-KW"/>
</dbReference>
<reference evidence="8" key="1">
    <citation type="submission" date="2020-04" db="EMBL/GenBank/DDBJ databases">
        <authorList>
            <person name="Zhang T."/>
        </authorList>
    </citation>
    <scope>NUCLEOTIDE SEQUENCE</scope>
    <source>
        <strain evidence="8">HKST-UBA79</strain>
    </source>
</reference>
<keyword evidence="4" id="KW-0862">Zinc</keyword>
<comment type="caution">
    <text evidence="8">The sequence shown here is derived from an EMBL/GenBank/DDBJ whole genome shotgun (WGS) entry which is preliminary data.</text>
</comment>